<reference evidence="2 3" key="1">
    <citation type="submission" date="2020-11" db="EMBL/GenBank/DDBJ databases">
        <authorList>
            <person name="Kim M.K."/>
        </authorList>
    </citation>
    <scope>NUCLEOTIDE SEQUENCE [LARGE SCALE GENOMIC DNA]</scope>
    <source>
        <strain evidence="2 3">BT290</strain>
    </source>
</reference>
<name>A0ABS0HTM4_9HYPH</name>
<proteinExistence type="predicted"/>
<evidence type="ECO:0000313" key="2">
    <source>
        <dbReference type="EMBL" id="MBF9196840.1"/>
    </source>
</evidence>
<organism evidence="2 3">
    <name type="scientific">Microvirga terrestris</name>
    <dbReference type="NCBI Taxonomy" id="2791024"/>
    <lineage>
        <taxon>Bacteria</taxon>
        <taxon>Pseudomonadati</taxon>
        <taxon>Pseudomonadota</taxon>
        <taxon>Alphaproteobacteria</taxon>
        <taxon>Hyphomicrobiales</taxon>
        <taxon>Methylobacteriaceae</taxon>
        <taxon>Microvirga</taxon>
    </lineage>
</organism>
<keyword evidence="3" id="KW-1185">Reference proteome</keyword>
<evidence type="ECO:0008006" key="4">
    <source>
        <dbReference type="Google" id="ProtNLM"/>
    </source>
</evidence>
<sequence length="140" mass="14588">MLTRTLPLVLAAALAASVSGCARGTAPGSLSYYVATPAAKVETRCGGGYQVFQRPGEPTILVAAYGVSEVAQTLCEQRRGIVPVRAHTGVRHEEAAVEYIATMPHLKGCTVVSGIEHTRLHSEFVLACPGVATNVVSVKG</sequence>
<evidence type="ECO:0000256" key="1">
    <source>
        <dbReference type="SAM" id="SignalP"/>
    </source>
</evidence>
<feature type="chain" id="PRO_5046150608" description="Lipoprotein" evidence="1">
    <location>
        <begin position="23"/>
        <end position="140"/>
    </location>
</feature>
<keyword evidence="1" id="KW-0732">Signal</keyword>
<dbReference type="Proteomes" id="UP000611708">
    <property type="component" value="Unassembled WGS sequence"/>
</dbReference>
<comment type="caution">
    <text evidence="2">The sequence shown here is derived from an EMBL/GenBank/DDBJ whole genome shotgun (WGS) entry which is preliminary data.</text>
</comment>
<dbReference type="PROSITE" id="PS51257">
    <property type="entry name" value="PROKAR_LIPOPROTEIN"/>
    <property type="match status" value="1"/>
</dbReference>
<evidence type="ECO:0000313" key="3">
    <source>
        <dbReference type="Proteomes" id="UP000611708"/>
    </source>
</evidence>
<gene>
    <name evidence="2" type="ORF">I2H36_12370</name>
</gene>
<protein>
    <recommendedName>
        <fullName evidence="4">Lipoprotein</fullName>
    </recommendedName>
</protein>
<accession>A0ABS0HTM4</accession>
<feature type="signal peptide" evidence="1">
    <location>
        <begin position="1"/>
        <end position="22"/>
    </location>
</feature>
<dbReference type="EMBL" id="JADQDN010000005">
    <property type="protein sequence ID" value="MBF9196840.1"/>
    <property type="molecule type" value="Genomic_DNA"/>
</dbReference>
<dbReference type="RefSeq" id="WP_196264205.1">
    <property type="nucleotide sequence ID" value="NZ_JADQDN010000005.1"/>
</dbReference>